<evidence type="ECO:0000313" key="9">
    <source>
        <dbReference type="Proteomes" id="UP000525078"/>
    </source>
</evidence>
<dbReference type="PANTHER" id="PTHR31221:SF168">
    <property type="entry name" value="WRKY TRANSCRIPTION FACTOR 24-RELATED"/>
    <property type="match status" value="1"/>
</dbReference>
<feature type="compositionally biased region" description="Low complexity" evidence="6">
    <location>
        <begin position="1"/>
        <end position="11"/>
    </location>
</feature>
<feature type="compositionally biased region" description="Basic residues" evidence="6">
    <location>
        <begin position="81"/>
        <end position="95"/>
    </location>
</feature>
<sequence>MLSGFPNTTNPNPNPLIFSSSSLGQDQDWLCGSNNYNHDHQKPLISSSSPNYDEQCLMINKGNDDDDDKNKGKTMNNDIGRKKKDSSPHHQRVAFHTRSDDDVLDDGYRWRKYGQKTVKNNSHPSWRRSKIQRLSKDKDVVVTTYEGIHNHPSHNLMQALAPILNQLQFLSTTI</sequence>
<gene>
    <name evidence="8" type="ORF">F8388_018037</name>
</gene>
<evidence type="ECO:0000256" key="2">
    <source>
        <dbReference type="ARBA" id="ARBA00023015"/>
    </source>
</evidence>
<evidence type="ECO:0000256" key="6">
    <source>
        <dbReference type="SAM" id="MobiDB-lite"/>
    </source>
</evidence>
<dbReference type="SMART" id="SM00774">
    <property type="entry name" value="WRKY"/>
    <property type="match status" value="1"/>
</dbReference>
<protein>
    <recommendedName>
        <fullName evidence="7">WRKY domain-containing protein</fullName>
    </recommendedName>
</protein>
<dbReference type="GO" id="GO:0005634">
    <property type="term" value="C:nucleus"/>
    <property type="evidence" value="ECO:0007669"/>
    <property type="project" value="UniProtKB-SubCell"/>
</dbReference>
<evidence type="ECO:0000256" key="3">
    <source>
        <dbReference type="ARBA" id="ARBA00023125"/>
    </source>
</evidence>
<dbReference type="InterPro" id="IPR044810">
    <property type="entry name" value="WRKY_plant"/>
</dbReference>
<dbReference type="GO" id="GO:0043565">
    <property type="term" value="F:sequence-specific DNA binding"/>
    <property type="evidence" value="ECO:0007669"/>
    <property type="project" value="InterPro"/>
</dbReference>
<dbReference type="AlphaFoldDB" id="A0A7J6E8Q3"/>
<proteinExistence type="predicted"/>
<dbReference type="InterPro" id="IPR003657">
    <property type="entry name" value="WRKY_dom"/>
</dbReference>
<dbReference type="PROSITE" id="PS50811">
    <property type="entry name" value="WRKY"/>
    <property type="match status" value="1"/>
</dbReference>
<keyword evidence="5" id="KW-0539">Nucleus</keyword>
<dbReference type="Gene3D" id="2.20.25.80">
    <property type="entry name" value="WRKY domain"/>
    <property type="match status" value="1"/>
</dbReference>
<keyword evidence="3" id="KW-0238">DNA-binding</keyword>
<comment type="subcellular location">
    <subcellularLocation>
        <location evidence="1">Nucleus</location>
    </subcellularLocation>
</comment>
<accession>A0A7J6E8Q3</accession>
<dbReference type="PANTHER" id="PTHR31221">
    <property type="entry name" value="WRKY TRANSCRIPTION FACTOR PROTEIN 1-RELATED"/>
    <property type="match status" value="1"/>
</dbReference>
<dbReference type="EMBL" id="JAATIP010000275">
    <property type="protein sequence ID" value="KAF4354833.1"/>
    <property type="molecule type" value="Genomic_DNA"/>
</dbReference>
<comment type="caution">
    <text evidence="8">The sequence shown here is derived from an EMBL/GenBank/DDBJ whole genome shotgun (WGS) entry which is preliminary data.</text>
</comment>
<name>A0A7J6E8Q3_CANSA</name>
<evidence type="ECO:0000256" key="1">
    <source>
        <dbReference type="ARBA" id="ARBA00004123"/>
    </source>
</evidence>
<dbReference type="Proteomes" id="UP000525078">
    <property type="component" value="Unassembled WGS sequence"/>
</dbReference>
<keyword evidence="2" id="KW-0805">Transcription regulation</keyword>
<feature type="region of interest" description="Disordered" evidence="6">
    <location>
        <begin position="1"/>
        <end position="21"/>
    </location>
</feature>
<organism evidence="8 9">
    <name type="scientific">Cannabis sativa</name>
    <name type="common">Hemp</name>
    <name type="synonym">Marijuana</name>
    <dbReference type="NCBI Taxonomy" id="3483"/>
    <lineage>
        <taxon>Eukaryota</taxon>
        <taxon>Viridiplantae</taxon>
        <taxon>Streptophyta</taxon>
        <taxon>Embryophyta</taxon>
        <taxon>Tracheophyta</taxon>
        <taxon>Spermatophyta</taxon>
        <taxon>Magnoliopsida</taxon>
        <taxon>eudicotyledons</taxon>
        <taxon>Gunneridae</taxon>
        <taxon>Pentapetalae</taxon>
        <taxon>rosids</taxon>
        <taxon>fabids</taxon>
        <taxon>Rosales</taxon>
        <taxon>Cannabaceae</taxon>
        <taxon>Cannabis</taxon>
    </lineage>
</organism>
<evidence type="ECO:0000259" key="7">
    <source>
        <dbReference type="PROSITE" id="PS50811"/>
    </source>
</evidence>
<dbReference type="InterPro" id="IPR036576">
    <property type="entry name" value="WRKY_dom_sf"/>
</dbReference>
<keyword evidence="4" id="KW-0804">Transcription</keyword>
<reference evidence="8 9" key="1">
    <citation type="journal article" date="2020" name="bioRxiv">
        <title>Sequence and annotation of 42 cannabis genomes reveals extensive copy number variation in cannabinoid synthesis and pathogen resistance genes.</title>
        <authorList>
            <person name="Mckernan K.J."/>
            <person name="Helbert Y."/>
            <person name="Kane L.T."/>
            <person name="Ebling H."/>
            <person name="Zhang L."/>
            <person name="Liu B."/>
            <person name="Eaton Z."/>
            <person name="Mclaughlin S."/>
            <person name="Kingan S."/>
            <person name="Baybayan P."/>
            <person name="Concepcion G."/>
            <person name="Jordan M."/>
            <person name="Riva A."/>
            <person name="Barbazuk W."/>
            <person name="Harkins T."/>
        </authorList>
    </citation>
    <scope>NUCLEOTIDE SEQUENCE [LARGE SCALE GENOMIC DNA]</scope>
    <source>
        <strain evidence="9">cv. Jamaican Lion 4</strain>
        <tissue evidence="8">Leaf</tissue>
    </source>
</reference>
<evidence type="ECO:0000256" key="5">
    <source>
        <dbReference type="ARBA" id="ARBA00023242"/>
    </source>
</evidence>
<feature type="region of interest" description="Disordered" evidence="6">
    <location>
        <begin position="40"/>
        <end position="98"/>
    </location>
</feature>
<dbReference type="GO" id="GO:0003700">
    <property type="term" value="F:DNA-binding transcription factor activity"/>
    <property type="evidence" value="ECO:0007669"/>
    <property type="project" value="InterPro"/>
</dbReference>
<evidence type="ECO:0000313" key="8">
    <source>
        <dbReference type="EMBL" id="KAF4354833.1"/>
    </source>
</evidence>
<dbReference type="Pfam" id="PF03106">
    <property type="entry name" value="WRKY"/>
    <property type="match status" value="1"/>
</dbReference>
<dbReference type="SUPFAM" id="SSF118290">
    <property type="entry name" value="WRKY DNA-binding domain"/>
    <property type="match status" value="1"/>
</dbReference>
<evidence type="ECO:0000256" key="4">
    <source>
        <dbReference type="ARBA" id="ARBA00023163"/>
    </source>
</evidence>
<feature type="domain" description="WRKY" evidence="7">
    <location>
        <begin position="99"/>
        <end position="154"/>
    </location>
</feature>